<gene>
    <name evidence="4" type="ORF">IAC55_05690</name>
</gene>
<dbReference type="GO" id="GO:0004222">
    <property type="term" value="F:metalloendopeptidase activity"/>
    <property type="evidence" value="ECO:0007669"/>
    <property type="project" value="TreeGrafter"/>
</dbReference>
<feature type="transmembrane region" description="Helical" evidence="2">
    <location>
        <begin position="39"/>
        <end position="57"/>
    </location>
</feature>
<dbReference type="SUPFAM" id="SSF51261">
    <property type="entry name" value="Duplicated hybrid motif"/>
    <property type="match status" value="1"/>
</dbReference>
<evidence type="ECO:0000256" key="2">
    <source>
        <dbReference type="SAM" id="Phobius"/>
    </source>
</evidence>
<keyword evidence="1" id="KW-0175">Coiled coil</keyword>
<feature type="coiled-coil region" evidence="1">
    <location>
        <begin position="59"/>
        <end position="135"/>
    </location>
</feature>
<reference evidence="4" key="2">
    <citation type="journal article" date="2021" name="PeerJ">
        <title>Extensive microbial diversity within the chicken gut microbiome revealed by metagenomics and culture.</title>
        <authorList>
            <person name="Gilroy R."/>
            <person name="Ravi A."/>
            <person name="Getino M."/>
            <person name="Pursley I."/>
            <person name="Horton D.L."/>
            <person name="Alikhan N.F."/>
            <person name="Baker D."/>
            <person name="Gharbi K."/>
            <person name="Hall N."/>
            <person name="Watson M."/>
            <person name="Adriaenssens E.M."/>
            <person name="Foster-Nyarko E."/>
            <person name="Jarju S."/>
            <person name="Secka A."/>
            <person name="Antonio M."/>
            <person name="Oren A."/>
            <person name="Chaudhuri R.R."/>
            <person name="La Ragione R."/>
            <person name="Hildebrand F."/>
            <person name="Pallen M.J."/>
        </authorList>
    </citation>
    <scope>NUCLEOTIDE SEQUENCE</scope>
    <source>
        <strain evidence="4">F6-4510</strain>
    </source>
</reference>
<evidence type="ECO:0000256" key="1">
    <source>
        <dbReference type="SAM" id="Coils"/>
    </source>
</evidence>
<dbReference type="InterPro" id="IPR011055">
    <property type="entry name" value="Dup_hybrid_motif"/>
</dbReference>
<reference evidence="4" key="1">
    <citation type="submission" date="2020-10" db="EMBL/GenBank/DDBJ databases">
        <authorList>
            <person name="Gilroy R."/>
        </authorList>
    </citation>
    <scope>NUCLEOTIDE SEQUENCE</scope>
    <source>
        <strain evidence="4">F6-4510</strain>
    </source>
</reference>
<evidence type="ECO:0000259" key="3">
    <source>
        <dbReference type="Pfam" id="PF01551"/>
    </source>
</evidence>
<name>A0A9D9DVB8_9FIRM</name>
<comment type="caution">
    <text evidence="4">The sequence shown here is derived from an EMBL/GenBank/DDBJ whole genome shotgun (WGS) entry which is preliminary data.</text>
</comment>
<feature type="domain" description="M23ase beta-sheet core" evidence="3">
    <location>
        <begin position="249"/>
        <end position="343"/>
    </location>
</feature>
<sequence length="348" mass="38440">MDKLINCIRNESERTYLIHQNNSNTWTHKVSFKKSSVKVVAFFVTTAIVLGSASAIYKINALSKEVEQTSEKLKQSEILNSQLVEDAKNLEKENTKLENQNYNLEKEVNDIVKKASELETKIDELNGVRDKLYETLDQMDSFGQKYKEDIIDTVSQSEPKKYTSLLYTPLEKTSSLSTTLSSIEIAVNTQSSDFTLVADNVTTTLASNKSRFASRILEGVTIPSLMPADGRITSHFAGRTDPLRGGFEYHKGLDISVPIGTPVHATASGTVTISKLSSSYGYYVKIDHGNEYETLYAHNSELLVNVGDYVEAGQVIALSGATGNVTGPHVHYEVLENGVNVNPIDFLP</sequence>
<evidence type="ECO:0000313" key="4">
    <source>
        <dbReference type="EMBL" id="MBO8434792.1"/>
    </source>
</evidence>
<dbReference type="InterPro" id="IPR050570">
    <property type="entry name" value="Cell_wall_metabolism_enzyme"/>
</dbReference>
<keyword evidence="2" id="KW-0472">Membrane</keyword>
<dbReference type="EMBL" id="JADIMX010000106">
    <property type="protein sequence ID" value="MBO8434792.1"/>
    <property type="molecule type" value="Genomic_DNA"/>
</dbReference>
<dbReference type="AlphaFoldDB" id="A0A9D9DVB8"/>
<dbReference type="Pfam" id="PF01551">
    <property type="entry name" value="Peptidase_M23"/>
    <property type="match status" value="1"/>
</dbReference>
<dbReference type="CDD" id="cd12797">
    <property type="entry name" value="M23_peptidase"/>
    <property type="match status" value="1"/>
</dbReference>
<keyword evidence="2" id="KW-1133">Transmembrane helix</keyword>
<proteinExistence type="predicted"/>
<organism evidence="4 5">
    <name type="scientific">Candidatus Fimicola merdigallinarum</name>
    <dbReference type="NCBI Taxonomy" id="2840819"/>
    <lineage>
        <taxon>Bacteria</taxon>
        <taxon>Bacillati</taxon>
        <taxon>Bacillota</taxon>
        <taxon>Clostridia</taxon>
        <taxon>Lachnospirales</taxon>
        <taxon>Lachnospiraceae</taxon>
        <taxon>Lachnospiraceae incertae sedis</taxon>
        <taxon>Candidatus Fimicola</taxon>
    </lineage>
</organism>
<dbReference type="Gene3D" id="2.70.70.10">
    <property type="entry name" value="Glucose Permease (Domain IIA)"/>
    <property type="match status" value="1"/>
</dbReference>
<dbReference type="PANTHER" id="PTHR21666:SF270">
    <property type="entry name" value="MUREIN HYDROLASE ACTIVATOR ENVC"/>
    <property type="match status" value="1"/>
</dbReference>
<accession>A0A9D9DVB8</accession>
<dbReference type="InterPro" id="IPR016047">
    <property type="entry name" value="M23ase_b-sheet_dom"/>
</dbReference>
<keyword evidence="2" id="KW-0812">Transmembrane</keyword>
<dbReference type="Proteomes" id="UP000823611">
    <property type="component" value="Unassembled WGS sequence"/>
</dbReference>
<dbReference type="PANTHER" id="PTHR21666">
    <property type="entry name" value="PEPTIDASE-RELATED"/>
    <property type="match status" value="1"/>
</dbReference>
<protein>
    <submittedName>
        <fullName evidence="4">Peptidoglycan DD-metalloendopeptidase family protein</fullName>
    </submittedName>
</protein>
<evidence type="ECO:0000313" key="5">
    <source>
        <dbReference type="Proteomes" id="UP000823611"/>
    </source>
</evidence>
<dbReference type="FunFam" id="2.70.70.10:FF:000006">
    <property type="entry name" value="M23 family peptidase"/>
    <property type="match status" value="1"/>
</dbReference>